<dbReference type="Proteomes" id="UP000275395">
    <property type="component" value="Unassembled WGS sequence"/>
</dbReference>
<dbReference type="EMBL" id="RCUW01000003">
    <property type="protein sequence ID" value="RLP70064.1"/>
    <property type="molecule type" value="Genomic_DNA"/>
</dbReference>
<name>A0A3L6ZQ44_9MICO</name>
<comment type="caution">
    <text evidence="1">The sequence shown here is derived from an EMBL/GenBank/DDBJ whole genome shotgun (WGS) entry which is preliminary data.</text>
</comment>
<organism evidence="1 2">
    <name type="scientific">Mycetocola reblochoni</name>
    <dbReference type="NCBI Taxonomy" id="331618"/>
    <lineage>
        <taxon>Bacteria</taxon>
        <taxon>Bacillati</taxon>
        <taxon>Actinomycetota</taxon>
        <taxon>Actinomycetes</taxon>
        <taxon>Micrococcales</taxon>
        <taxon>Microbacteriaceae</taxon>
        <taxon>Mycetocola</taxon>
    </lineage>
</organism>
<protein>
    <submittedName>
        <fullName evidence="1">Uncharacterized protein</fullName>
    </submittedName>
</protein>
<reference evidence="1 2" key="1">
    <citation type="submission" date="2018-10" db="EMBL/GenBank/DDBJ databases">
        <authorList>
            <person name="Li J."/>
        </authorList>
    </citation>
    <scope>NUCLEOTIDE SEQUENCE [LARGE SCALE GENOMIC DNA]</scope>
    <source>
        <strain evidence="1 2">JCM 30549</strain>
    </source>
</reference>
<sequence>MDDENPREVVERFWSKRIVHGDVRAWIDRYVFINQEIGAVTSDETEITVQATRTQGWLDITLDEARTLIGTLTELLELTEQKHLTRRTEPGQPEVDA</sequence>
<gene>
    <name evidence="1" type="ORF">D9V30_05200</name>
</gene>
<evidence type="ECO:0000313" key="2">
    <source>
        <dbReference type="Proteomes" id="UP000275395"/>
    </source>
</evidence>
<evidence type="ECO:0000313" key="1">
    <source>
        <dbReference type="EMBL" id="RLP70064.1"/>
    </source>
</evidence>
<proteinExistence type="predicted"/>
<dbReference type="AlphaFoldDB" id="A0A3L6ZQ44"/>
<accession>A0A3L6ZQ44</accession>